<dbReference type="RefSeq" id="WP_187247188.1">
    <property type="nucleotide sequence ID" value="NZ_BAAAOK010000009.1"/>
</dbReference>
<dbReference type="Pfam" id="PF00072">
    <property type="entry name" value="Response_reg"/>
    <property type="match status" value="1"/>
</dbReference>
<keyword evidence="7" id="KW-1185">Reference proteome</keyword>
<dbReference type="CDD" id="cd00383">
    <property type="entry name" value="trans_reg_C"/>
    <property type="match status" value="1"/>
</dbReference>
<proteinExistence type="predicted"/>
<organism evidence="6 7">
    <name type="scientific">Actinomadura alba</name>
    <dbReference type="NCBI Taxonomy" id="406431"/>
    <lineage>
        <taxon>Bacteria</taxon>
        <taxon>Bacillati</taxon>
        <taxon>Actinomycetota</taxon>
        <taxon>Actinomycetes</taxon>
        <taxon>Streptosporangiales</taxon>
        <taxon>Thermomonosporaceae</taxon>
        <taxon>Actinomadura</taxon>
    </lineage>
</organism>
<dbReference type="InterPro" id="IPR001867">
    <property type="entry name" value="OmpR/PhoB-type_DNA-bd"/>
</dbReference>
<dbReference type="InterPro" id="IPR001789">
    <property type="entry name" value="Sig_transdc_resp-reg_receiver"/>
</dbReference>
<dbReference type="InterPro" id="IPR011006">
    <property type="entry name" value="CheY-like_superfamily"/>
</dbReference>
<evidence type="ECO:0000256" key="3">
    <source>
        <dbReference type="PROSITE-ProRule" id="PRU01091"/>
    </source>
</evidence>
<feature type="modified residue" description="4-aspartylphosphate" evidence="2">
    <location>
        <position position="52"/>
    </location>
</feature>
<dbReference type="PANTHER" id="PTHR48111">
    <property type="entry name" value="REGULATOR OF RPOS"/>
    <property type="match status" value="1"/>
</dbReference>
<dbReference type="InterPro" id="IPR036388">
    <property type="entry name" value="WH-like_DNA-bd_sf"/>
</dbReference>
<keyword evidence="2" id="KW-0597">Phosphoprotein</keyword>
<dbReference type="SMART" id="SM00862">
    <property type="entry name" value="Trans_reg_C"/>
    <property type="match status" value="1"/>
</dbReference>
<dbReference type="PROSITE" id="PS50110">
    <property type="entry name" value="RESPONSE_REGULATORY"/>
    <property type="match status" value="1"/>
</dbReference>
<comment type="caution">
    <text evidence="6">The sequence shown here is derived from an EMBL/GenBank/DDBJ whole genome shotgun (WGS) entry which is preliminary data.</text>
</comment>
<feature type="DNA-binding region" description="OmpR/PhoB-type" evidence="3">
    <location>
        <begin position="125"/>
        <end position="219"/>
    </location>
</feature>
<evidence type="ECO:0000313" key="7">
    <source>
        <dbReference type="Proteomes" id="UP000805614"/>
    </source>
</evidence>
<dbReference type="Pfam" id="PF00486">
    <property type="entry name" value="Trans_reg_C"/>
    <property type="match status" value="1"/>
</dbReference>
<feature type="domain" description="Response regulatory" evidence="4">
    <location>
        <begin position="3"/>
        <end position="117"/>
    </location>
</feature>
<dbReference type="SUPFAM" id="SSF52172">
    <property type="entry name" value="CheY-like"/>
    <property type="match status" value="1"/>
</dbReference>
<sequence length="219" mass="23895">MNRVLIAEDEPRIASFLEKGLRAAGYSTTVIDNGVDVVAYARDDDFDLLILDLGLPGQDGLAGLGQVRSRGERLPVIVLTARDGVADRVAGLDLGADDYVTKPFSFEELLARVRARLRDRGAPASTVLEAGAVRLDLVARRATVAGQEAELTAREFLLAETFLRHPGQVLSREQILDRVWGVSHDPGSNVVDVYIGYLRRKLGADVIQTVRGMGYRLRA</sequence>
<evidence type="ECO:0000256" key="2">
    <source>
        <dbReference type="PROSITE-ProRule" id="PRU00169"/>
    </source>
</evidence>
<accession>A0ABR7LZB6</accession>
<dbReference type="PROSITE" id="PS51755">
    <property type="entry name" value="OMPR_PHOB"/>
    <property type="match status" value="1"/>
</dbReference>
<dbReference type="SMART" id="SM00448">
    <property type="entry name" value="REC"/>
    <property type="match status" value="1"/>
</dbReference>
<keyword evidence="1 3" id="KW-0238">DNA-binding</keyword>
<reference evidence="6 7" key="1">
    <citation type="submission" date="2020-06" db="EMBL/GenBank/DDBJ databases">
        <title>Actinomadura xiongansis sp. nov., isolated from soil of Baiyangdian.</title>
        <authorList>
            <person name="Zhang X."/>
        </authorList>
    </citation>
    <scope>NUCLEOTIDE SEQUENCE [LARGE SCALE GENOMIC DNA]</scope>
    <source>
        <strain evidence="6 7">HBUM206468</strain>
    </source>
</reference>
<dbReference type="EMBL" id="JABVEC010000037">
    <property type="protein sequence ID" value="MBC6470139.1"/>
    <property type="molecule type" value="Genomic_DNA"/>
</dbReference>
<evidence type="ECO:0000313" key="6">
    <source>
        <dbReference type="EMBL" id="MBC6470139.1"/>
    </source>
</evidence>
<gene>
    <name evidence="6" type="ORF">HKK74_32320</name>
</gene>
<dbReference type="Gene3D" id="6.10.250.690">
    <property type="match status" value="1"/>
</dbReference>
<feature type="domain" description="OmpR/PhoB-type" evidence="5">
    <location>
        <begin position="125"/>
        <end position="219"/>
    </location>
</feature>
<dbReference type="Proteomes" id="UP000805614">
    <property type="component" value="Unassembled WGS sequence"/>
</dbReference>
<evidence type="ECO:0000259" key="4">
    <source>
        <dbReference type="PROSITE" id="PS50110"/>
    </source>
</evidence>
<evidence type="ECO:0000256" key="1">
    <source>
        <dbReference type="ARBA" id="ARBA00023125"/>
    </source>
</evidence>
<dbReference type="Gene3D" id="1.10.10.10">
    <property type="entry name" value="Winged helix-like DNA-binding domain superfamily/Winged helix DNA-binding domain"/>
    <property type="match status" value="1"/>
</dbReference>
<dbReference type="Gene3D" id="3.40.50.2300">
    <property type="match status" value="1"/>
</dbReference>
<dbReference type="InterPro" id="IPR039420">
    <property type="entry name" value="WalR-like"/>
</dbReference>
<name>A0ABR7LZB6_9ACTN</name>
<dbReference type="PANTHER" id="PTHR48111:SF38">
    <property type="entry name" value="TWO-COMPONENT RESPONSE REGULATOR"/>
    <property type="match status" value="1"/>
</dbReference>
<evidence type="ECO:0000259" key="5">
    <source>
        <dbReference type="PROSITE" id="PS51755"/>
    </source>
</evidence>
<protein>
    <submittedName>
        <fullName evidence="6">Response regulator transcription factor</fullName>
    </submittedName>
</protein>